<feature type="non-terminal residue" evidence="2">
    <location>
        <position position="531"/>
    </location>
</feature>
<name>A0A9P7N7L3_9HYPO</name>
<keyword evidence="3" id="KW-1185">Reference proteome</keyword>
<organism evidence="2 3">
    <name type="scientific">Claviceps pusilla</name>
    <dbReference type="NCBI Taxonomy" id="123648"/>
    <lineage>
        <taxon>Eukaryota</taxon>
        <taxon>Fungi</taxon>
        <taxon>Dikarya</taxon>
        <taxon>Ascomycota</taxon>
        <taxon>Pezizomycotina</taxon>
        <taxon>Sordariomycetes</taxon>
        <taxon>Hypocreomycetidae</taxon>
        <taxon>Hypocreales</taxon>
        <taxon>Clavicipitaceae</taxon>
        <taxon>Claviceps</taxon>
    </lineage>
</organism>
<evidence type="ECO:0000256" key="1">
    <source>
        <dbReference type="SAM" id="MobiDB-lite"/>
    </source>
</evidence>
<feature type="compositionally biased region" description="Low complexity" evidence="1">
    <location>
        <begin position="177"/>
        <end position="190"/>
    </location>
</feature>
<sequence>MSSLQRTRSLRKPTTKPPPADSSRHAATSSSSRSLSPSRLPLKPAAAAAAAAPRPLSIHGLSTTTTSTTSSGIPGAARTTRPTTSSALLGRSASLSQKHNGPMTTQDPVKKESRHLPLSSARKASSSVSTPMSMAKTQTQTRPTSAGSGEGVFTPHNASSTARGLPVAHNRARSTVTSRSAATALQSSSLSRERSTSSKLAHKRSFSAGKAPSTPVGKQQQQPSSTTTATAAAAAAAKPRLRPAFSTLQQHYSPAKTQAPKPLTSAILAPPSPSKLPANIAASAETSKLQAELLQLHLLHRDARAVHAQWQASAEEKLGRRFRDLCHASARVAEREASVLEGENMLALRQWARKGGKDKKTDMNMEDKIQVLDEVVTNLWILSDPAGGRYAKLVRRFERFLDQVCDAEAARRHFFQKQEKEKQKVETDPARIPPGESLDTLFADELDASWKDEVATLTHRLETWKAQFSSVDDLPARKTPCTDGDAEGGDASASASALEGMLAGVGRLLEEMLRELYAMGEMERLALGREE</sequence>
<proteinExistence type="predicted"/>
<feature type="region of interest" description="Disordered" evidence="1">
    <location>
        <begin position="1"/>
        <end position="237"/>
    </location>
</feature>
<dbReference type="EMBL" id="SRPW01001496">
    <property type="protein sequence ID" value="KAG6000779.1"/>
    <property type="molecule type" value="Genomic_DNA"/>
</dbReference>
<evidence type="ECO:0000313" key="3">
    <source>
        <dbReference type="Proteomes" id="UP000748025"/>
    </source>
</evidence>
<feature type="compositionally biased region" description="Polar residues" evidence="1">
    <location>
        <begin position="130"/>
        <end position="147"/>
    </location>
</feature>
<feature type="compositionally biased region" description="Polar residues" evidence="1">
    <location>
        <begin position="216"/>
        <end position="225"/>
    </location>
</feature>
<feature type="compositionally biased region" description="Low complexity" evidence="1">
    <location>
        <begin position="226"/>
        <end position="237"/>
    </location>
</feature>
<accession>A0A9P7N7L3</accession>
<gene>
    <name evidence="2" type="ORF">E4U43_001504</name>
</gene>
<feature type="region of interest" description="Disordered" evidence="1">
    <location>
        <begin position="418"/>
        <end position="437"/>
    </location>
</feature>
<dbReference type="OrthoDB" id="5429993at2759"/>
<dbReference type="AlphaFoldDB" id="A0A9P7N7L3"/>
<evidence type="ECO:0000313" key="2">
    <source>
        <dbReference type="EMBL" id="KAG6000779.1"/>
    </source>
</evidence>
<feature type="compositionally biased region" description="Low complexity" evidence="1">
    <location>
        <begin position="119"/>
        <end position="129"/>
    </location>
</feature>
<dbReference type="Proteomes" id="UP000748025">
    <property type="component" value="Unassembled WGS sequence"/>
</dbReference>
<protein>
    <submittedName>
        <fullName evidence="2">Uncharacterized protein</fullName>
    </submittedName>
</protein>
<comment type="caution">
    <text evidence="2">The sequence shown here is derived from an EMBL/GenBank/DDBJ whole genome shotgun (WGS) entry which is preliminary data.</text>
</comment>
<feature type="compositionally biased region" description="Low complexity" evidence="1">
    <location>
        <begin position="25"/>
        <end position="96"/>
    </location>
</feature>
<feature type="compositionally biased region" description="Basic and acidic residues" evidence="1">
    <location>
        <begin position="418"/>
        <end position="429"/>
    </location>
</feature>
<reference evidence="2" key="1">
    <citation type="journal article" date="2020" name="bioRxiv">
        <title>Whole genome comparisons of ergot fungi reveals the divergence and evolution of species within the genus Claviceps are the result of varying mechanisms driving genome evolution and host range expansion.</title>
        <authorList>
            <person name="Wyka S.A."/>
            <person name="Mondo S.J."/>
            <person name="Liu M."/>
            <person name="Dettman J."/>
            <person name="Nalam V."/>
            <person name="Broders K.D."/>
        </authorList>
    </citation>
    <scope>NUCLEOTIDE SEQUENCE</scope>
    <source>
        <strain evidence="2">CCC 602</strain>
    </source>
</reference>
<feature type="compositionally biased region" description="Polar residues" evidence="1">
    <location>
        <begin position="97"/>
        <end position="107"/>
    </location>
</feature>